<evidence type="ECO:0000256" key="4">
    <source>
        <dbReference type="ARBA" id="ARBA00022692"/>
    </source>
</evidence>
<keyword evidence="5 7" id="KW-1133">Transmembrane helix</keyword>
<sequence length="390" mass="43119">MPSFFEWTATLGLVFGGCCSNALALELVTSRLPQAGKLITFVQFLVISIFGLIRHLTVSPRPLSEEKESVSGVFIDDLTPPTFLTKLGRLRLMPRSIPIRRWTVQVVLFLLTSLLNNIAFAYRVPMPVHIIFRSGGMVVNMVMGWFIGKRYTKLQITSIIFVTLGVILTTFSASFDDPHISSESVQTAYTEYLIGVGILTLALILSGAMGLAQDAMYSEYGRGHWQEALFYLHFLSMPMFVFMADDIKSQYVSMTANARLFALNFSTPNPDSTKPDFPFLLPMTATPAQLALLFYYIPLLTNVLTQLVCISGVHRLTSRVDSLTVALILVVRKAVSLGISVLWIRGDGGNAWLWWGAGLVVGGTIAYSVAKPYRPNEVVEGNGVDTKKNQ</sequence>
<evidence type="ECO:0000256" key="3">
    <source>
        <dbReference type="ARBA" id="ARBA00022597"/>
    </source>
</evidence>
<name>A0A164M4J4_9AGAM</name>
<feature type="transmembrane region" description="Helical" evidence="7">
    <location>
        <begin position="34"/>
        <end position="53"/>
    </location>
</feature>
<evidence type="ECO:0000313" key="10">
    <source>
        <dbReference type="Proteomes" id="UP000076722"/>
    </source>
</evidence>
<reference evidence="9 10" key="1">
    <citation type="journal article" date="2016" name="Mol. Biol. Evol.">
        <title>Comparative Genomics of Early-Diverging Mushroom-Forming Fungi Provides Insights into the Origins of Lignocellulose Decay Capabilities.</title>
        <authorList>
            <person name="Nagy L.G."/>
            <person name="Riley R."/>
            <person name="Tritt A."/>
            <person name="Adam C."/>
            <person name="Daum C."/>
            <person name="Floudas D."/>
            <person name="Sun H."/>
            <person name="Yadav J.S."/>
            <person name="Pangilinan J."/>
            <person name="Larsson K.H."/>
            <person name="Matsuura K."/>
            <person name="Barry K."/>
            <person name="Labutti K."/>
            <person name="Kuo R."/>
            <person name="Ohm R.A."/>
            <person name="Bhattacharya S.S."/>
            <person name="Shirouzu T."/>
            <person name="Yoshinaga Y."/>
            <person name="Martin F.M."/>
            <person name="Grigoriev I.V."/>
            <person name="Hibbett D.S."/>
        </authorList>
    </citation>
    <scope>NUCLEOTIDE SEQUENCE [LARGE SCALE GENOMIC DNA]</scope>
    <source>
        <strain evidence="9 10">HHB9708</strain>
    </source>
</reference>
<feature type="transmembrane region" description="Helical" evidence="7">
    <location>
        <begin position="192"/>
        <end position="212"/>
    </location>
</feature>
<evidence type="ECO:0000256" key="7">
    <source>
        <dbReference type="SAM" id="Phobius"/>
    </source>
</evidence>
<feature type="transmembrane region" description="Helical" evidence="7">
    <location>
        <begin position="154"/>
        <end position="172"/>
    </location>
</feature>
<dbReference type="EMBL" id="KV419531">
    <property type="protein sequence ID" value="KZS86353.1"/>
    <property type="molecule type" value="Genomic_DNA"/>
</dbReference>
<keyword evidence="4 7" id="KW-0812">Transmembrane</keyword>
<dbReference type="Proteomes" id="UP000076722">
    <property type="component" value="Unassembled WGS sequence"/>
</dbReference>
<dbReference type="GO" id="GO:0005462">
    <property type="term" value="F:UDP-N-acetylglucosamine transmembrane transporter activity"/>
    <property type="evidence" value="ECO:0007669"/>
    <property type="project" value="TreeGrafter"/>
</dbReference>
<protein>
    <submittedName>
        <fullName evidence="9">UAA transporter</fullName>
    </submittedName>
</protein>
<evidence type="ECO:0000313" key="8">
    <source>
        <dbReference type="EMBL" id="KZS86350.1"/>
    </source>
</evidence>
<dbReference type="AlphaFoldDB" id="A0A164M4J4"/>
<dbReference type="InterPro" id="IPR013657">
    <property type="entry name" value="SCL35B1-4/HUT1"/>
</dbReference>
<dbReference type="PANTHER" id="PTHR10778">
    <property type="entry name" value="SOLUTE CARRIER FAMILY 35 MEMBER B"/>
    <property type="match status" value="1"/>
</dbReference>
<evidence type="ECO:0000256" key="1">
    <source>
        <dbReference type="ARBA" id="ARBA00004127"/>
    </source>
</evidence>
<feature type="transmembrane region" description="Helical" evidence="7">
    <location>
        <begin position="352"/>
        <end position="370"/>
    </location>
</feature>
<keyword evidence="6 7" id="KW-0472">Membrane</keyword>
<gene>
    <name evidence="8" type="ORF">SISNIDRAFT_421035</name>
    <name evidence="9" type="ORF">SISNIDRAFT_506715</name>
</gene>
<keyword evidence="2" id="KW-0813">Transport</keyword>
<dbReference type="GO" id="GO:0005789">
    <property type="term" value="C:endoplasmic reticulum membrane"/>
    <property type="evidence" value="ECO:0007669"/>
    <property type="project" value="TreeGrafter"/>
</dbReference>
<dbReference type="PANTHER" id="PTHR10778:SF4">
    <property type="entry name" value="NUCLEOTIDE SUGAR TRANSPORTER SLC35B4"/>
    <property type="match status" value="1"/>
</dbReference>
<evidence type="ECO:0000256" key="5">
    <source>
        <dbReference type="ARBA" id="ARBA00022989"/>
    </source>
</evidence>
<feature type="transmembrane region" description="Helical" evidence="7">
    <location>
        <begin position="128"/>
        <end position="147"/>
    </location>
</feature>
<proteinExistence type="predicted"/>
<dbReference type="Pfam" id="PF08449">
    <property type="entry name" value="UAA"/>
    <property type="match status" value="1"/>
</dbReference>
<keyword evidence="10" id="KW-1185">Reference proteome</keyword>
<feature type="transmembrane region" description="Helical" evidence="7">
    <location>
        <begin position="293"/>
        <end position="313"/>
    </location>
</feature>
<organism evidence="9 10">
    <name type="scientific">Sistotremastrum niveocremeum HHB9708</name>
    <dbReference type="NCBI Taxonomy" id="1314777"/>
    <lineage>
        <taxon>Eukaryota</taxon>
        <taxon>Fungi</taxon>
        <taxon>Dikarya</taxon>
        <taxon>Basidiomycota</taxon>
        <taxon>Agaricomycotina</taxon>
        <taxon>Agaricomycetes</taxon>
        <taxon>Sistotremastrales</taxon>
        <taxon>Sistotremastraceae</taxon>
        <taxon>Sertulicium</taxon>
        <taxon>Sertulicium niveocremeum</taxon>
    </lineage>
</organism>
<feature type="transmembrane region" description="Helical" evidence="7">
    <location>
        <begin position="224"/>
        <end position="244"/>
    </location>
</feature>
<comment type="subcellular location">
    <subcellularLocation>
        <location evidence="1">Endomembrane system</location>
        <topology evidence="1">Multi-pass membrane protein</topology>
    </subcellularLocation>
</comment>
<dbReference type="EMBL" id="KV419532">
    <property type="protein sequence ID" value="KZS86350.1"/>
    <property type="molecule type" value="Genomic_DNA"/>
</dbReference>
<feature type="transmembrane region" description="Helical" evidence="7">
    <location>
        <begin position="102"/>
        <end position="122"/>
    </location>
</feature>
<evidence type="ECO:0000256" key="2">
    <source>
        <dbReference type="ARBA" id="ARBA00022448"/>
    </source>
</evidence>
<dbReference type="GO" id="GO:0005464">
    <property type="term" value="F:UDP-xylose transmembrane transporter activity"/>
    <property type="evidence" value="ECO:0007669"/>
    <property type="project" value="TreeGrafter"/>
</dbReference>
<evidence type="ECO:0000256" key="6">
    <source>
        <dbReference type="ARBA" id="ARBA00023136"/>
    </source>
</evidence>
<dbReference type="OrthoDB" id="999962at2759"/>
<feature type="transmembrane region" description="Helical" evidence="7">
    <location>
        <begin position="325"/>
        <end position="346"/>
    </location>
</feature>
<accession>A0A164M4J4</accession>
<evidence type="ECO:0000313" key="9">
    <source>
        <dbReference type="EMBL" id="KZS86353.1"/>
    </source>
</evidence>
<dbReference type="GO" id="GO:0000139">
    <property type="term" value="C:Golgi membrane"/>
    <property type="evidence" value="ECO:0007669"/>
    <property type="project" value="TreeGrafter"/>
</dbReference>
<keyword evidence="3" id="KW-0762">Sugar transport</keyword>